<dbReference type="Proteomes" id="UP000239068">
    <property type="component" value="Unassembled WGS sequence"/>
</dbReference>
<dbReference type="OrthoDB" id="1194731at2"/>
<dbReference type="SUPFAM" id="SSF51445">
    <property type="entry name" value="(Trans)glycosidases"/>
    <property type="match status" value="1"/>
</dbReference>
<dbReference type="InterPro" id="IPR026444">
    <property type="entry name" value="Secre_tail"/>
</dbReference>
<protein>
    <recommendedName>
        <fullName evidence="2">CBM6 domain-containing protein</fullName>
    </recommendedName>
</protein>
<evidence type="ECO:0000313" key="3">
    <source>
        <dbReference type="EMBL" id="PQJ76565.1"/>
    </source>
</evidence>
<dbReference type="NCBIfam" id="TIGR04183">
    <property type="entry name" value="Por_Secre_tail"/>
    <property type="match status" value="1"/>
</dbReference>
<gene>
    <name evidence="3" type="ORF">BTO16_11740</name>
</gene>
<reference evidence="3 4" key="1">
    <citation type="submission" date="2016-12" db="EMBL/GenBank/DDBJ databases">
        <title>Trade-off between light-utilization and light-protection in marine flavobacteria.</title>
        <authorList>
            <person name="Kumagai Y."/>
            <person name="Yoshizawa S."/>
            <person name="Kogure K."/>
            <person name="Iwasaki W."/>
        </authorList>
    </citation>
    <scope>NUCLEOTIDE SEQUENCE [LARGE SCALE GENOMIC DNA]</scope>
    <source>
        <strain evidence="3 4">ATCC 43844</strain>
    </source>
</reference>
<dbReference type="SMART" id="SM00606">
    <property type="entry name" value="CBD_IV"/>
    <property type="match status" value="1"/>
</dbReference>
<dbReference type="Gene3D" id="2.60.120.260">
    <property type="entry name" value="Galactose-binding domain-like"/>
    <property type="match status" value="1"/>
</dbReference>
<sequence length="837" mass="93100">MNKLQTIVAIFLRKNSHFLFLFVFTFYQAQDYPFVIDDNITATLDVQTNTTEEFRNALLGYNIFGFNSDLNKDFIRKFNPTTIRFPHGLFANWYDWREDKTRVFGDETFNYIHRDGAPKETTIGELFAIKFSDRNNIKVGIDGLEQLNKERNLAQGKKFDVIWTFNMSADAEAGADTSESPETVAHYQDLISRGFEVNDIEFGNENFYPGQRSSFTPNASDYIARAKSMYKDLKAINPNIQVSVPLLRRGSFVDPDWNSKLTEDISYFDAITVHTYIGADPDNSSNSDDAYSTALTARKSLESSTNNFALKNYHNHGGNSNPLQKPVWLTEWGVKSGGFNGASALGMADCYLFMSENQNVYHRANWFSVNGKANSFVTFDGNSVKYPLEKTAYGLTHEILKSVFENSTLLQSTMTTLNLVDDVKAVTARAVTKNGKTTVFVLNLTDKPVPFTLNMDGNLYADAFIHKAMQFNSVSHEPQIPIDQDPLSLIKNGTGAISLPPLSVNVIYLGSDDGSQNPKVELTSPLPFSTHLLGEVIPISANASDTNGTITKVQFKINNVLLNVADTTIPYLESFIPTEVGTYKVSALATDTDAKETEVYTLIYVTKQEPYSGTPIQIPGIVEAEDYDKGGQGIAYNDADTENRGGQYRTSEGVDIGAVDAGGFSVGYISANEWIEYTVNVQEAGNYNVNINYSSGRSGGGKFSLATNENSLFDNFSLTQTDGWGEYEIITKENVSLEKGIQTLRLTTNSGAYNVDNLEFVKNTLSLENTELKKLLIYPNPSKKGIFKINKPQDWEVYSVTGVKVLSGKKNSIDLSKFSKGMYILKTKTKIAKLIYQ</sequence>
<proteinExistence type="predicted"/>
<keyword evidence="1" id="KW-0732">Signal</keyword>
<organism evidence="3 4">
    <name type="scientific">Polaribacter glomeratus</name>
    <dbReference type="NCBI Taxonomy" id="102"/>
    <lineage>
        <taxon>Bacteria</taxon>
        <taxon>Pseudomonadati</taxon>
        <taxon>Bacteroidota</taxon>
        <taxon>Flavobacteriia</taxon>
        <taxon>Flavobacteriales</taxon>
        <taxon>Flavobacteriaceae</taxon>
    </lineage>
</organism>
<dbReference type="SUPFAM" id="SSF49785">
    <property type="entry name" value="Galactose-binding domain-like"/>
    <property type="match status" value="1"/>
</dbReference>
<dbReference type="InterPro" id="IPR005084">
    <property type="entry name" value="CBM6"/>
</dbReference>
<keyword evidence="4" id="KW-1185">Reference proteome</keyword>
<evidence type="ECO:0000259" key="2">
    <source>
        <dbReference type="PROSITE" id="PS51175"/>
    </source>
</evidence>
<accession>A0A2S7WG29</accession>
<dbReference type="Gene3D" id="3.20.20.80">
    <property type="entry name" value="Glycosidases"/>
    <property type="match status" value="1"/>
</dbReference>
<dbReference type="InterPro" id="IPR013783">
    <property type="entry name" value="Ig-like_fold"/>
</dbReference>
<dbReference type="Pfam" id="PF17957">
    <property type="entry name" value="Big_7"/>
    <property type="match status" value="1"/>
</dbReference>
<dbReference type="InterPro" id="IPR006584">
    <property type="entry name" value="Cellulose-bd_IV"/>
</dbReference>
<dbReference type="Pfam" id="PF03422">
    <property type="entry name" value="CBM_6"/>
    <property type="match status" value="1"/>
</dbReference>
<feature type="domain" description="CBM6" evidence="2">
    <location>
        <begin position="620"/>
        <end position="761"/>
    </location>
</feature>
<name>A0A2S7WG29_9FLAO</name>
<evidence type="ECO:0000256" key="1">
    <source>
        <dbReference type="ARBA" id="ARBA00022729"/>
    </source>
</evidence>
<dbReference type="InterPro" id="IPR008979">
    <property type="entry name" value="Galactose-bd-like_sf"/>
</dbReference>
<evidence type="ECO:0000313" key="4">
    <source>
        <dbReference type="Proteomes" id="UP000239068"/>
    </source>
</evidence>
<comment type="caution">
    <text evidence="3">The sequence shown here is derived from an EMBL/GenBank/DDBJ whole genome shotgun (WGS) entry which is preliminary data.</text>
</comment>
<dbReference type="AlphaFoldDB" id="A0A2S7WG29"/>
<dbReference type="PROSITE" id="PS51175">
    <property type="entry name" value="CBM6"/>
    <property type="match status" value="1"/>
</dbReference>
<dbReference type="Gene3D" id="2.60.40.10">
    <property type="entry name" value="Immunoglobulins"/>
    <property type="match status" value="1"/>
</dbReference>
<dbReference type="InterPro" id="IPR017853">
    <property type="entry name" value="GH"/>
</dbReference>
<dbReference type="CDD" id="cd04080">
    <property type="entry name" value="CBM6_cellulase-like"/>
    <property type="match status" value="1"/>
</dbReference>
<dbReference type="GO" id="GO:0030246">
    <property type="term" value="F:carbohydrate binding"/>
    <property type="evidence" value="ECO:0007669"/>
    <property type="project" value="InterPro"/>
</dbReference>
<dbReference type="Pfam" id="PF18962">
    <property type="entry name" value="Por_Secre_tail"/>
    <property type="match status" value="1"/>
</dbReference>
<dbReference type="RefSeq" id="WP_105021877.1">
    <property type="nucleotide sequence ID" value="NZ_MSCM01000002.1"/>
</dbReference>
<dbReference type="EMBL" id="MSCM01000002">
    <property type="protein sequence ID" value="PQJ76565.1"/>
    <property type="molecule type" value="Genomic_DNA"/>
</dbReference>